<organism evidence="2 3">
    <name type="scientific">Desmonostoc muscorum LEGE 12446</name>
    <dbReference type="NCBI Taxonomy" id="1828758"/>
    <lineage>
        <taxon>Bacteria</taxon>
        <taxon>Bacillati</taxon>
        <taxon>Cyanobacteriota</taxon>
        <taxon>Cyanophyceae</taxon>
        <taxon>Nostocales</taxon>
        <taxon>Nostocaceae</taxon>
        <taxon>Desmonostoc</taxon>
    </lineage>
</organism>
<dbReference type="RefSeq" id="WP_193913059.1">
    <property type="nucleotide sequence ID" value="NZ_JADEXS020000001.1"/>
</dbReference>
<dbReference type="Proteomes" id="UP000622533">
    <property type="component" value="Unassembled WGS sequence"/>
</dbReference>
<evidence type="ECO:0000313" key="3">
    <source>
        <dbReference type="Proteomes" id="UP000622533"/>
    </source>
</evidence>
<keyword evidence="3" id="KW-1185">Reference proteome</keyword>
<evidence type="ECO:0000259" key="1">
    <source>
        <dbReference type="Pfam" id="PF05118"/>
    </source>
</evidence>
<name>A0A8J7CWG7_DESMC</name>
<dbReference type="Gene3D" id="2.60.120.330">
    <property type="entry name" value="B-lactam Antibiotic, Isopenicillin N Synthase, Chain"/>
    <property type="match status" value="1"/>
</dbReference>
<evidence type="ECO:0000313" key="2">
    <source>
        <dbReference type="EMBL" id="MBE9021153.1"/>
    </source>
</evidence>
<dbReference type="InterPro" id="IPR027443">
    <property type="entry name" value="IPNS-like_sf"/>
</dbReference>
<reference evidence="2" key="1">
    <citation type="submission" date="2020-10" db="EMBL/GenBank/DDBJ databases">
        <authorList>
            <person name="Castelo-Branco R."/>
            <person name="Eusebio N."/>
            <person name="Adriana R."/>
            <person name="Vieira A."/>
            <person name="Brugerolle De Fraissinette N."/>
            <person name="Rezende De Castro R."/>
            <person name="Schneider M.P."/>
            <person name="Vasconcelos V."/>
            <person name="Leao P.N."/>
        </authorList>
    </citation>
    <scope>NUCLEOTIDE SEQUENCE</scope>
    <source>
        <strain evidence="2">LEGE 12446</strain>
    </source>
</reference>
<dbReference type="EMBL" id="JADEXS010000009">
    <property type="protein sequence ID" value="MBE9021153.1"/>
    <property type="molecule type" value="Genomic_DNA"/>
</dbReference>
<dbReference type="AlphaFoldDB" id="A0A8J7CWG7"/>
<dbReference type="InterPro" id="IPR007803">
    <property type="entry name" value="Asp/Arg/Pro-Hydrxlase"/>
</dbReference>
<protein>
    <submittedName>
        <fullName evidence="2">Aspartyl/asparaginyl beta-hydroxylase domain-containing protein</fullName>
    </submittedName>
</protein>
<sequence>MIRATMYQRRHQKSSQAIAKPYRFLQLPMSVDTETLVAELANVDLPWLSSQWKWHLGTFFCILRAGSPGNYLGHEMISGAGVDAPILSKLPAFKHFLDHGFPIPVSLAWIGLSPANSCIKLHIDNTTHWDEHHRLHIPLQTNAEARLCCLGKFLHLKAGTVWAFNNSVPHGALNTGSARLHLMVDLPSTAAVENLLASGQMYDGELDSAALARLSSNPLQGLSEDISANRDLMNRLLQQ</sequence>
<comment type="caution">
    <text evidence="2">The sequence shown here is derived from an EMBL/GenBank/DDBJ whole genome shotgun (WGS) entry which is preliminary data.</text>
</comment>
<feature type="domain" description="Aspartyl/asparaginy/proline hydroxylase" evidence="1">
    <location>
        <begin position="89"/>
        <end position="186"/>
    </location>
</feature>
<dbReference type="SUPFAM" id="SSF51197">
    <property type="entry name" value="Clavaminate synthase-like"/>
    <property type="match status" value="1"/>
</dbReference>
<proteinExistence type="predicted"/>
<accession>A0A8J7CWG7</accession>
<dbReference type="Pfam" id="PF05118">
    <property type="entry name" value="Asp_Arg_Hydrox"/>
    <property type="match status" value="1"/>
</dbReference>
<gene>
    <name evidence="2" type="ORF">IQ276_01370</name>
</gene>